<dbReference type="Gene3D" id="3.40.50.2300">
    <property type="match status" value="2"/>
</dbReference>
<dbReference type="Gene3D" id="1.10.260.40">
    <property type="entry name" value="lambda repressor-like DNA-binding domains"/>
    <property type="match status" value="1"/>
</dbReference>
<dbReference type="EMBL" id="BAABHF010000046">
    <property type="protein sequence ID" value="GAA4511230.1"/>
    <property type="molecule type" value="Genomic_DNA"/>
</dbReference>
<keyword evidence="2 5" id="KW-0238">DNA-binding</keyword>
<dbReference type="SUPFAM" id="SSF47413">
    <property type="entry name" value="lambda repressor-like DNA-binding domains"/>
    <property type="match status" value="1"/>
</dbReference>
<organism evidence="5 6">
    <name type="scientific">Actinoallomurus oryzae</name>
    <dbReference type="NCBI Taxonomy" id="502180"/>
    <lineage>
        <taxon>Bacteria</taxon>
        <taxon>Bacillati</taxon>
        <taxon>Actinomycetota</taxon>
        <taxon>Actinomycetes</taxon>
        <taxon>Streptosporangiales</taxon>
        <taxon>Thermomonosporaceae</taxon>
        <taxon>Actinoallomurus</taxon>
    </lineage>
</organism>
<dbReference type="RefSeq" id="WP_345472113.1">
    <property type="nucleotide sequence ID" value="NZ_BAABHF010000046.1"/>
</dbReference>
<gene>
    <name evidence="5" type="ORF">GCM10023191_075040</name>
</gene>
<proteinExistence type="predicted"/>
<evidence type="ECO:0000256" key="3">
    <source>
        <dbReference type="ARBA" id="ARBA00023163"/>
    </source>
</evidence>
<evidence type="ECO:0000256" key="2">
    <source>
        <dbReference type="ARBA" id="ARBA00023125"/>
    </source>
</evidence>
<dbReference type="InterPro" id="IPR046335">
    <property type="entry name" value="LacI/GalR-like_sensor"/>
</dbReference>
<name>A0ABP8QVM7_9ACTN</name>
<comment type="caution">
    <text evidence="5">The sequence shown here is derived from an EMBL/GenBank/DDBJ whole genome shotgun (WGS) entry which is preliminary data.</text>
</comment>
<dbReference type="SUPFAM" id="SSF53822">
    <property type="entry name" value="Periplasmic binding protein-like I"/>
    <property type="match status" value="1"/>
</dbReference>
<dbReference type="InterPro" id="IPR028082">
    <property type="entry name" value="Peripla_BP_I"/>
</dbReference>
<evidence type="ECO:0000259" key="4">
    <source>
        <dbReference type="PROSITE" id="PS50932"/>
    </source>
</evidence>
<dbReference type="Proteomes" id="UP001500503">
    <property type="component" value="Unassembled WGS sequence"/>
</dbReference>
<dbReference type="PANTHER" id="PTHR30146">
    <property type="entry name" value="LACI-RELATED TRANSCRIPTIONAL REPRESSOR"/>
    <property type="match status" value="1"/>
</dbReference>
<accession>A0ABP8QVM7</accession>
<dbReference type="Pfam" id="PF00356">
    <property type="entry name" value="LacI"/>
    <property type="match status" value="1"/>
</dbReference>
<evidence type="ECO:0000256" key="1">
    <source>
        <dbReference type="ARBA" id="ARBA00023015"/>
    </source>
</evidence>
<reference evidence="6" key="1">
    <citation type="journal article" date="2019" name="Int. J. Syst. Evol. Microbiol.">
        <title>The Global Catalogue of Microorganisms (GCM) 10K type strain sequencing project: providing services to taxonomists for standard genome sequencing and annotation.</title>
        <authorList>
            <consortium name="The Broad Institute Genomics Platform"/>
            <consortium name="The Broad Institute Genome Sequencing Center for Infectious Disease"/>
            <person name="Wu L."/>
            <person name="Ma J."/>
        </authorList>
    </citation>
    <scope>NUCLEOTIDE SEQUENCE [LARGE SCALE GENOMIC DNA]</scope>
    <source>
        <strain evidence="6">JCM 17933</strain>
    </source>
</reference>
<dbReference type="CDD" id="cd01392">
    <property type="entry name" value="HTH_LacI"/>
    <property type="match status" value="1"/>
</dbReference>
<dbReference type="SMART" id="SM00354">
    <property type="entry name" value="HTH_LACI"/>
    <property type="match status" value="1"/>
</dbReference>
<protein>
    <submittedName>
        <fullName evidence="5">LacI family DNA-binding transcriptional regulator</fullName>
    </submittedName>
</protein>
<dbReference type="InterPro" id="IPR000843">
    <property type="entry name" value="HTH_LacI"/>
</dbReference>
<feature type="domain" description="HTH lacI-type" evidence="4">
    <location>
        <begin position="4"/>
        <end position="58"/>
    </location>
</feature>
<dbReference type="PROSITE" id="PS00356">
    <property type="entry name" value="HTH_LACI_1"/>
    <property type="match status" value="1"/>
</dbReference>
<dbReference type="PROSITE" id="PS50932">
    <property type="entry name" value="HTH_LACI_2"/>
    <property type="match status" value="1"/>
</dbReference>
<dbReference type="Pfam" id="PF13377">
    <property type="entry name" value="Peripla_BP_3"/>
    <property type="match status" value="1"/>
</dbReference>
<dbReference type="PANTHER" id="PTHR30146:SF109">
    <property type="entry name" value="HTH-TYPE TRANSCRIPTIONAL REGULATOR GALS"/>
    <property type="match status" value="1"/>
</dbReference>
<dbReference type="GO" id="GO:0003677">
    <property type="term" value="F:DNA binding"/>
    <property type="evidence" value="ECO:0007669"/>
    <property type="project" value="UniProtKB-KW"/>
</dbReference>
<keyword evidence="6" id="KW-1185">Reference proteome</keyword>
<sequence length="337" mass="35962">MPPVSIRDVAMRAGVSVGTVSNVLNRPNLVAEATRERVRAVIGELGFVRNESARQLRQGRSRTLGVVLESLGNPYFTDLAQGAEAAMNTDGFDALWCTSDGSAAKERRCLDFLEEQRVSGVIITPVGLDAERIAELRDRGLSIVVLDRRAYDGVCSTRVDHVAGGELAVDHLTARHRRLAIVTGPLRSEPITDRHAGAVAAARRAGVSEDDLTTLVQRDLTPASGKEAARRLLELDPLPTGVFCANDLLAIGLVNALLRTGVKVPEEISVVGYDDIELAGTSVVPLTTVRQPRHELGWTAAELAVAEADAEVGAAGAEEHEHRGLVLSPSLVVRDSA</sequence>
<dbReference type="InterPro" id="IPR010982">
    <property type="entry name" value="Lambda_DNA-bd_dom_sf"/>
</dbReference>
<evidence type="ECO:0000313" key="5">
    <source>
        <dbReference type="EMBL" id="GAA4511230.1"/>
    </source>
</evidence>
<keyword evidence="3" id="KW-0804">Transcription</keyword>
<keyword evidence="1" id="KW-0805">Transcription regulation</keyword>
<evidence type="ECO:0000313" key="6">
    <source>
        <dbReference type="Proteomes" id="UP001500503"/>
    </source>
</evidence>